<evidence type="ECO:0000259" key="2">
    <source>
        <dbReference type="Pfam" id="PF07727"/>
    </source>
</evidence>
<dbReference type="Pfam" id="PF13976">
    <property type="entry name" value="gag_pre-integrs"/>
    <property type="match status" value="1"/>
</dbReference>
<keyword evidence="6" id="KW-1185">Reference proteome</keyword>
<feature type="domain" description="Retrovirus-related Pol polyprotein from transposon TNT 1-94-like beta-barrel" evidence="4">
    <location>
        <begin position="117"/>
        <end position="156"/>
    </location>
</feature>
<dbReference type="EMBL" id="QJKJ01005116">
    <property type="protein sequence ID" value="RDX91468.1"/>
    <property type="molecule type" value="Genomic_DNA"/>
</dbReference>
<evidence type="ECO:0000313" key="5">
    <source>
        <dbReference type="EMBL" id="RDX91468.1"/>
    </source>
</evidence>
<feature type="non-terminal residue" evidence="5">
    <location>
        <position position="1"/>
    </location>
</feature>
<evidence type="ECO:0000259" key="4">
    <source>
        <dbReference type="Pfam" id="PF22936"/>
    </source>
</evidence>
<feature type="region of interest" description="Disordered" evidence="1">
    <location>
        <begin position="242"/>
        <end position="277"/>
    </location>
</feature>
<dbReference type="AlphaFoldDB" id="A0A371GLP5"/>
<dbReference type="CDD" id="cd09272">
    <property type="entry name" value="RNase_HI_RT_Ty1"/>
    <property type="match status" value="1"/>
</dbReference>
<dbReference type="InterPro" id="IPR054722">
    <property type="entry name" value="PolX-like_BBD"/>
</dbReference>
<dbReference type="InterPro" id="IPR036875">
    <property type="entry name" value="Znf_CCHC_sf"/>
</dbReference>
<dbReference type="GO" id="GO:0003676">
    <property type="term" value="F:nucleic acid binding"/>
    <property type="evidence" value="ECO:0007669"/>
    <property type="project" value="InterPro"/>
</dbReference>
<evidence type="ECO:0008006" key="7">
    <source>
        <dbReference type="Google" id="ProtNLM"/>
    </source>
</evidence>
<feature type="domain" description="GAG-pre-integrase" evidence="3">
    <location>
        <begin position="193"/>
        <end position="220"/>
    </location>
</feature>
<evidence type="ECO:0000259" key="3">
    <source>
        <dbReference type="Pfam" id="PF13976"/>
    </source>
</evidence>
<accession>A0A371GLP5</accession>
<reference evidence="5" key="1">
    <citation type="submission" date="2018-05" db="EMBL/GenBank/DDBJ databases">
        <title>Draft genome of Mucuna pruriens seed.</title>
        <authorList>
            <person name="Nnadi N.E."/>
            <person name="Vos R."/>
            <person name="Hasami M.H."/>
            <person name="Devisetty U.K."/>
            <person name="Aguiy J.C."/>
        </authorList>
    </citation>
    <scope>NUCLEOTIDE SEQUENCE [LARGE SCALE GENOMIC DNA]</scope>
    <source>
        <strain evidence="5">JCA_2017</strain>
    </source>
</reference>
<name>A0A371GLP5_MUCPR</name>
<dbReference type="Proteomes" id="UP000257109">
    <property type="component" value="Unassembled WGS sequence"/>
</dbReference>
<feature type="compositionally biased region" description="Polar residues" evidence="1">
    <location>
        <begin position="260"/>
        <end position="277"/>
    </location>
</feature>
<evidence type="ECO:0000313" key="6">
    <source>
        <dbReference type="Proteomes" id="UP000257109"/>
    </source>
</evidence>
<dbReference type="Pfam" id="PF07727">
    <property type="entry name" value="RVT_2"/>
    <property type="match status" value="1"/>
</dbReference>
<feature type="domain" description="Reverse transcriptase Ty1/copia-type" evidence="2">
    <location>
        <begin position="300"/>
        <end position="343"/>
    </location>
</feature>
<dbReference type="InterPro" id="IPR025724">
    <property type="entry name" value="GAG-pre-integrase_dom"/>
</dbReference>
<comment type="caution">
    <text evidence="5">The sequence shown here is derived from an EMBL/GenBank/DDBJ whole genome shotgun (WGS) entry which is preliminary data.</text>
</comment>
<dbReference type="GO" id="GO:0008270">
    <property type="term" value="F:zinc ion binding"/>
    <property type="evidence" value="ECO:0007669"/>
    <property type="project" value="InterPro"/>
</dbReference>
<dbReference type="STRING" id="157652.A0A371GLP5"/>
<dbReference type="PANTHER" id="PTHR11439">
    <property type="entry name" value="GAG-POL-RELATED RETROTRANSPOSON"/>
    <property type="match status" value="1"/>
</dbReference>
<gene>
    <name evidence="5" type="ORF">CR513_26546</name>
</gene>
<dbReference type="SUPFAM" id="SSF57756">
    <property type="entry name" value="Retrovirus zinc finger-like domains"/>
    <property type="match status" value="1"/>
</dbReference>
<dbReference type="InterPro" id="IPR013103">
    <property type="entry name" value="RVT_2"/>
</dbReference>
<protein>
    <recommendedName>
        <fullName evidence="7">CCHC-type domain-containing protein</fullName>
    </recommendedName>
</protein>
<dbReference type="PANTHER" id="PTHR11439:SF517">
    <property type="entry name" value="CYSTEINE-RICH RLK (RECEPTOR-LIKE PROTEIN KINASE) 8"/>
    <property type="match status" value="1"/>
</dbReference>
<sequence length="567" mass="63801">MDTLTIDELRSSLLVHEQRINGHQEEEQVLKVTREDNTSKVRGRGMFRGRGRGCGRQPFNKATIECFKCHKLGYFQYECPNWENGANYAELDEEVLLISTMVRGKRFGFSILDALIMCGNKEWFSDLDDQFKQTVCSGNNLRMEVMGKGNVRTQVNGIPQGLIIQSKMSANRMFVVLVTMVPKAATTGFQVVTENETHLWHCRFGHLSFNELRTLQEKKMRTRAGIGVGARKMAQDVLEWGASEDGGNEAVNEGDLGNNEEASSNETNGVNPCGTDSPSIAESKKCRYAMNIEIEAIIRNKTWELINPPKGVKTIGVKWVFKTKLNKNGEIDKCKARLVAKGIVWLKQAAQAWNNKIEAYFTKEGFESRRKEIWHGQKQPSAKSIVPSCKLSKDEKGAKSDASVFKQVVGSLMYLIATILDLMYGVSLYVWCESYIATLVDSSFGDSLQEMRFKKLIAYSDCDFAGDIDDRKNTSGYVFLFSSGAVSWASIKQPMEKCTTVLRDNSSTIKLSKNRVLHGRSQHIDIRFHFLSDLVRDGVIDLKHCNTEDQVADIMTKPLKLEVLGTI</sequence>
<evidence type="ECO:0000256" key="1">
    <source>
        <dbReference type="SAM" id="MobiDB-lite"/>
    </source>
</evidence>
<organism evidence="5 6">
    <name type="scientific">Mucuna pruriens</name>
    <name type="common">Velvet bean</name>
    <name type="synonym">Dolichos pruriens</name>
    <dbReference type="NCBI Taxonomy" id="157652"/>
    <lineage>
        <taxon>Eukaryota</taxon>
        <taxon>Viridiplantae</taxon>
        <taxon>Streptophyta</taxon>
        <taxon>Embryophyta</taxon>
        <taxon>Tracheophyta</taxon>
        <taxon>Spermatophyta</taxon>
        <taxon>Magnoliopsida</taxon>
        <taxon>eudicotyledons</taxon>
        <taxon>Gunneridae</taxon>
        <taxon>Pentapetalae</taxon>
        <taxon>rosids</taxon>
        <taxon>fabids</taxon>
        <taxon>Fabales</taxon>
        <taxon>Fabaceae</taxon>
        <taxon>Papilionoideae</taxon>
        <taxon>50 kb inversion clade</taxon>
        <taxon>NPAAA clade</taxon>
        <taxon>indigoferoid/millettioid clade</taxon>
        <taxon>Phaseoleae</taxon>
        <taxon>Mucuna</taxon>
    </lineage>
</organism>
<proteinExistence type="predicted"/>
<dbReference type="Pfam" id="PF22936">
    <property type="entry name" value="Pol_BBD"/>
    <property type="match status" value="1"/>
</dbReference>